<keyword evidence="3" id="KW-1185">Reference proteome</keyword>
<dbReference type="AlphaFoldDB" id="A0A1L7WG77"/>
<dbReference type="InterPro" id="IPR014347">
    <property type="entry name" value="Tautomerase/MIF_sf"/>
</dbReference>
<dbReference type="EMBL" id="FJOG01000002">
    <property type="protein sequence ID" value="CZR51775.1"/>
    <property type="molecule type" value="Genomic_DNA"/>
</dbReference>
<sequence length="180" mass="19786">MPFYEIIHNITLNAEQRQELATGITNLHSKTFNAPSHFVNIKFSHTGTGSILSQSSPAVPSYFIAGRARPHPNVIFAHVRGGPSRTNEHFAKLAEDIESIWYEVLGISYQPSGHPSHTHPPQVDIGETVFHSGAPNGEKAFDWSDEKRLGAVFIVPGLIARESGLAIPEAGNEREWLQAN</sequence>
<feature type="domain" description="Tautomerase cis-CaaD-like" evidence="1">
    <location>
        <begin position="1"/>
        <end position="71"/>
    </location>
</feature>
<reference evidence="2 3" key="1">
    <citation type="submission" date="2016-03" db="EMBL/GenBank/DDBJ databases">
        <authorList>
            <person name="Ploux O."/>
        </authorList>
    </citation>
    <scope>NUCLEOTIDE SEQUENCE [LARGE SCALE GENOMIC DNA]</scope>
    <source>
        <strain evidence="2 3">UAMH 11012</strain>
    </source>
</reference>
<dbReference type="SUPFAM" id="SSF55331">
    <property type="entry name" value="Tautomerase/MIF"/>
    <property type="match status" value="1"/>
</dbReference>
<organism evidence="2 3">
    <name type="scientific">Phialocephala subalpina</name>
    <dbReference type="NCBI Taxonomy" id="576137"/>
    <lineage>
        <taxon>Eukaryota</taxon>
        <taxon>Fungi</taxon>
        <taxon>Dikarya</taxon>
        <taxon>Ascomycota</taxon>
        <taxon>Pezizomycotina</taxon>
        <taxon>Leotiomycetes</taxon>
        <taxon>Helotiales</taxon>
        <taxon>Mollisiaceae</taxon>
        <taxon>Phialocephala</taxon>
        <taxon>Phialocephala fortinii species complex</taxon>
    </lineage>
</organism>
<gene>
    <name evidence="2" type="ORF">PAC_01652</name>
</gene>
<dbReference type="OrthoDB" id="9981319at2759"/>
<evidence type="ECO:0000259" key="1">
    <source>
        <dbReference type="Pfam" id="PF14832"/>
    </source>
</evidence>
<dbReference type="Gene3D" id="3.30.429.10">
    <property type="entry name" value="Macrophage Migration Inhibitory Factor"/>
    <property type="match status" value="1"/>
</dbReference>
<evidence type="ECO:0000313" key="2">
    <source>
        <dbReference type="EMBL" id="CZR51775.1"/>
    </source>
</evidence>
<evidence type="ECO:0000313" key="3">
    <source>
        <dbReference type="Proteomes" id="UP000184330"/>
    </source>
</evidence>
<dbReference type="Proteomes" id="UP000184330">
    <property type="component" value="Unassembled WGS sequence"/>
</dbReference>
<protein>
    <recommendedName>
        <fullName evidence="1">Tautomerase cis-CaaD-like domain-containing protein</fullName>
    </recommendedName>
</protein>
<dbReference type="InterPro" id="IPR028116">
    <property type="entry name" value="Cis-CaaD-like"/>
</dbReference>
<proteinExistence type="predicted"/>
<dbReference type="Pfam" id="PF14832">
    <property type="entry name" value="Tautomerase_3"/>
    <property type="match status" value="1"/>
</dbReference>
<accession>A0A1L7WG77</accession>
<name>A0A1L7WG77_9HELO</name>